<dbReference type="PANTHER" id="PTHR46470">
    <property type="entry name" value="N-ACYLNEURAMINATE-9-PHOSPHATASE"/>
    <property type="match status" value="1"/>
</dbReference>
<dbReference type="InterPro" id="IPR023198">
    <property type="entry name" value="PGP-like_dom2"/>
</dbReference>
<dbReference type="PANTHER" id="PTHR46470:SF2">
    <property type="entry name" value="GLYCERALDEHYDE 3-PHOSPHATE PHOSPHATASE"/>
    <property type="match status" value="1"/>
</dbReference>
<dbReference type="GO" id="GO:0046872">
    <property type="term" value="F:metal ion binding"/>
    <property type="evidence" value="ECO:0007669"/>
    <property type="project" value="UniProtKB-KW"/>
</dbReference>
<protein>
    <submittedName>
        <fullName evidence="5">HAD-like protein</fullName>
    </submittedName>
</protein>
<evidence type="ECO:0000313" key="6">
    <source>
        <dbReference type="Proteomes" id="UP000250140"/>
    </source>
</evidence>
<dbReference type="SUPFAM" id="SSF56784">
    <property type="entry name" value="HAD-like"/>
    <property type="match status" value="1"/>
</dbReference>
<evidence type="ECO:0000313" key="5">
    <source>
        <dbReference type="EMBL" id="OCL01713.1"/>
    </source>
</evidence>
<dbReference type="SFLD" id="SFLDG01129">
    <property type="entry name" value="C1.5:_HAD__Beta-PGM__Phosphata"/>
    <property type="match status" value="1"/>
</dbReference>
<dbReference type="SFLD" id="SFLDS00003">
    <property type="entry name" value="Haloacid_Dehalogenase"/>
    <property type="match status" value="1"/>
</dbReference>
<dbReference type="OrthoDB" id="1694274at2759"/>
<keyword evidence="4" id="KW-0460">Magnesium</keyword>
<dbReference type="InterPro" id="IPR036412">
    <property type="entry name" value="HAD-like_sf"/>
</dbReference>
<dbReference type="GO" id="GO:0044281">
    <property type="term" value="P:small molecule metabolic process"/>
    <property type="evidence" value="ECO:0007669"/>
    <property type="project" value="UniProtKB-ARBA"/>
</dbReference>
<comment type="cofactor">
    <cofactor evidence="1">
        <name>Mg(2+)</name>
        <dbReference type="ChEBI" id="CHEBI:18420"/>
    </cofactor>
</comment>
<dbReference type="NCBIfam" id="TIGR01549">
    <property type="entry name" value="HAD-SF-IA-v1"/>
    <property type="match status" value="1"/>
</dbReference>
<dbReference type="InterPro" id="IPR023214">
    <property type="entry name" value="HAD_sf"/>
</dbReference>
<dbReference type="Gene3D" id="1.10.150.240">
    <property type="entry name" value="Putative phosphatase, domain 2"/>
    <property type="match status" value="1"/>
</dbReference>
<dbReference type="AlphaFoldDB" id="A0A8E2JLN8"/>
<reference evidence="5 6" key="1">
    <citation type="journal article" date="2016" name="Nat. Commun.">
        <title>Ectomycorrhizal ecology is imprinted in the genome of the dominant symbiotic fungus Cenococcum geophilum.</title>
        <authorList>
            <consortium name="DOE Joint Genome Institute"/>
            <person name="Peter M."/>
            <person name="Kohler A."/>
            <person name="Ohm R.A."/>
            <person name="Kuo A."/>
            <person name="Krutzmann J."/>
            <person name="Morin E."/>
            <person name="Arend M."/>
            <person name="Barry K.W."/>
            <person name="Binder M."/>
            <person name="Choi C."/>
            <person name="Clum A."/>
            <person name="Copeland A."/>
            <person name="Grisel N."/>
            <person name="Haridas S."/>
            <person name="Kipfer T."/>
            <person name="LaButti K."/>
            <person name="Lindquist E."/>
            <person name="Lipzen A."/>
            <person name="Maire R."/>
            <person name="Meier B."/>
            <person name="Mihaltcheva S."/>
            <person name="Molinier V."/>
            <person name="Murat C."/>
            <person name="Poggeler S."/>
            <person name="Quandt C.A."/>
            <person name="Sperisen C."/>
            <person name="Tritt A."/>
            <person name="Tisserant E."/>
            <person name="Crous P.W."/>
            <person name="Henrissat B."/>
            <person name="Nehls U."/>
            <person name="Egli S."/>
            <person name="Spatafora J.W."/>
            <person name="Grigoriev I.V."/>
            <person name="Martin F.M."/>
        </authorList>
    </citation>
    <scope>NUCLEOTIDE SEQUENCE [LARGE SCALE GENOMIC DNA]</scope>
    <source>
        <strain evidence="5 6">CBS 207.34</strain>
    </source>
</reference>
<evidence type="ECO:0000256" key="3">
    <source>
        <dbReference type="ARBA" id="ARBA00022801"/>
    </source>
</evidence>
<dbReference type="InterPro" id="IPR006439">
    <property type="entry name" value="HAD-SF_hydro_IA"/>
</dbReference>
<dbReference type="Proteomes" id="UP000250140">
    <property type="component" value="Unassembled WGS sequence"/>
</dbReference>
<keyword evidence="6" id="KW-1185">Reference proteome</keyword>
<evidence type="ECO:0000256" key="2">
    <source>
        <dbReference type="ARBA" id="ARBA00022723"/>
    </source>
</evidence>
<name>A0A8E2JLN8_9PEZI</name>
<keyword evidence="2" id="KW-0479">Metal-binding</keyword>
<dbReference type="InterPro" id="IPR051400">
    <property type="entry name" value="HAD-like_hydrolase"/>
</dbReference>
<gene>
    <name evidence="5" type="ORF">AOQ84DRAFT_328574</name>
</gene>
<organism evidence="5 6">
    <name type="scientific">Glonium stellatum</name>
    <dbReference type="NCBI Taxonomy" id="574774"/>
    <lineage>
        <taxon>Eukaryota</taxon>
        <taxon>Fungi</taxon>
        <taxon>Dikarya</taxon>
        <taxon>Ascomycota</taxon>
        <taxon>Pezizomycotina</taxon>
        <taxon>Dothideomycetes</taxon>
        <taxon>Pleosporomycetidae</taxon>
        <taxon>Gloniales</taxon>
        <taxon>Gloniaceae</taxon>
        <taxon>Glonium</taxon>
    </lineage>
</organism>
<proteinExistence type="predicted"/>
<dbReference type="EMBL" id="KV751088">
    <property type="protein sequence ID" value="OCL01713.1"/>
    <property type="molecule type" value="Genomic_DNA"/>
</dbReference>
<keyword evidence="3" id="KW-0378">Hydrolase</keyword>
<dbReference type="Pfam" id="PF00702">
    <property type="entry name" value="Hydrolase"/>
    <property type="match status" value="1"/>
</dbReference>
<dbReference type="GO" id="GO:0016791">
    <property type="term" value="F:phosphatase activity"/>
    <property type="evidence" value="ECO:0007669"/>
    <property type="project" value="TreeGrafter"/>
</dbReference>
<evidence type="ECO:0000256" key="1">
    <source>
        <dbReference type="ARBA" id="ARBA00001946"/>
    </source>
</evidence>
<sequence>MAITLQALKAKRWFGFDLDDTLHNFRSASTTASLAVFSDIHEKHSIPVAIIASAYSAILKEKTRNAFTDNRTSTEYRKERFAALLEVYSLPSSDAYLDELAALYKTALAAALTLKPGALELFRQLKALGKQIIIITEGPKDAQKWTVEQLGLAPYVDVLVTSNEVGLAKDAGLFGEALQRCGIKSEEMVYVGDRLEKDVVPAKAVGVLAVLFDEQDKHRDRRVREGDREEVLRVKLLSDIGVWAARF</sequence>
<evidence type="ECO:0000256" key="4">
    <source>
        <dbReference type="ARBA" id="ARBA00022842"/>
    </source>
</evidence>
<dbReference type="Gene3D" id="3.40.50.1000">
    <property type="entry name" value="HAD superfamily/HAD-like"/>
    <property type="match status" value="1"/>
</dbReference>
<accession>A0A8E2JLN8</accession>